<dbReference type="Proteomes" id="UP001189429">
    <property type="component" value="Unassembled WGS sequence"/>
</dbReference>
<keyword evidence="3" id="KW-1185">Reference proteome</keyword>
<accession>A0ABN9RMF5</accession>
<evidence type="ECO:0000313" key="2">
    <source>
        <dbReference type="EMBL" id="CAK0819936.1"/>
    </source>
</evidence>
<evidence type="ECO:0000256" key="1">
    <source>
        <dbReference type="SAM" id="MobiDB-lite"/>
    </source>
</evidence>
<evidence type="ECO:0000313" key="3">
    <source>
        <dbReference type="Proteomes" id="UP001189429"/>
    </source>
</evidence>
<feature type="region of interest" description="Disordered" evidence="1">
    <location>
        <begin position="127"/>
        <end position="175"/>
    </location>
</feature>
<comment type="caution">
    <text evidence="2">The sequence shown here is derived from an EMBL/GenBank/DDBJ whole genome shotgun (WGS) entry which is preliminary data.</text>
</comment>
<proteinExistence type="predicted"/>
<reference evidence="2" key="1">
    <citation type="submission" date="2023-10" db="EMBL/GenBank/DDBJ databases">
        <authorList>
            <person name="Chen Y."/>
            <person name="Shah S."/>
            <person name="Dougan E. K."/>
            <person name="Thang M."/>
            <person name="Chan C."/>
        </authorList>
    </citation>
    <scope>NUCLEOTIDE SEQUENCE [LARGE SCALE GENOMIC DNA]</scope>
</reference>
<organism evidence="2 3">
    <name type="scientific">Prorocentrum cordatum</name>
    <dbReference type="NCBI Taxonomy" id="2364126"/>
    <lineage>
        <taxon>Eukaryota</taxon>
        <taxon>Sar</taxon>
        <taxon>Alveolata</taxon>
        <taxon>Dinophyceae</taxon>
        <taxon>Prorocentrales</taxon>
        <taxon>Prorocentraceae</taxon>
        <taxon>Prorocentrum</taxon>
    </lineage>
</organism>
<dbReference type="EMBL" id="CAUYUJ010007204">
    <property type="protein sequence ID" value="CAK0819936.1"/>
    <property type="molecule type" value="Genomic_DNA"/>
</dbReference>
<sequence length="190" mass="19311">RLMLVDVAACDDLGRTASAAGTRGLAALRAALRPCRPLKAVRSLSNRRQDSIINLLLDSCVGPSAGPALLLVHLDPGARGGAATVAGALAFAERVAFPSGPQRAAAPTWPPPGVRFRNGRYVAAAAAGPQDGAAAGEPEVGQPAQAAPWAQRPEEAEAEAQPRQAAEGARAASNRPCCWASASALRGALQ</sequence>
<feature type="compositionally biased region" description="Low complexity" evidence="1">
    <location>
        <begin position="127"/>
        <end position="151"/>
    </location>
</feature>
<feature type="non-terminal residue" evidence="2">
    <location>
        <position position="190"/>
    </location>
</feature>
<feature type="non-terminal residue" evidence="2">
    <location>
        <position position="1"/>
    </location>
</feature>
<evidence type="ECO:0008006" key="4">
    <source>
        <dbReference type="Google" id="ProtNLM"/>
    </source>
</evidence>
<name>A0ABN9RMF5_9DINO</name>
<feature type="compositionally biased region" description="Low complexity" evidence="1">
    <location>
        <begin position="159"/>
        <end position="172"/>
    </location>
</feature>
<protein>
    <recommendedName>
        <fullName evidence="4">Kinesin-like protein</fullName>
    </recommendedName>
</protein>
<gene>
    <name evidence="2" type="ORF">PCOR1329_LOCUS21782</name>
</gene>